<dbReference type="AlphaFoldDB" id="A0A9Q5I030"/>
<sequence>MYYTWAKHVEGLQRSPSSSSSSSAPGGSSSSSSSSLSESIGMKDRERDLEGQTKWGKKHGRRTLETVTEDESESDEDVVFDAEKGTTTTTTQRRD</sequence>
<feature type="compositionally biased region" description="Low complexity" evidence="1">
    <location>
        <begin position="86"/>
        <end position="95"/>
    </location>
</feature>
<accession>A0A9Q5I030</accession>
<feature type="compositionally biased region" description="Acidic residues" evidence="1">
    <location>
        <begin position="67"/>
        <end position="80"/>
    </location>
</feature>
<dbReference type="EMBL" id="LNZH02000166">
    <property type="protein sequence ID" value="OCB89054.1"/>
    <property type="molecule type" value="Genomic_DNA"/>
</dbReference>
<organism evidence="2 3">
    <name type="scientific">Sanghuangporus baumii</name>
    <name type="common">Phellinus baumii</name>
    <dbReference type="NCBI Taxonomy" id="108892"/>
    <lineage>
        <taxon>Eukaryota</taxon>
        <taxon>Fungi</taxon>
        <taxon>Dikarya</taxon>
        <taxon>Basidiomycota</taxon>
        <taxon>Agaricomycotina</taxon>
        <taxon>Agaricomycetes</taxon>
        <taxon>Hymenochaetales</taxon>
        <taxon>Hymenochaetaceae</taxon>
        <taxon>Sanghuangporus</taxon>
    </lineage>
</organism>
<feature type="region of interest" description="Disordered" evidence="1">
    <location>
        <begin position="1"/>
        <end position="95"/>
    </location>
</feature>
<gene>
    <name evidence="2" type="ORF">A7U60_g3863</name>
</gene>
<reference evidence="2" key="1">
    <citation type="submission" date="2016-06" db="EMBL/GenBank/DDBJ databases">
        <title>Draft Genome sequence of the fungus Inonotus baumii.</title>
        <authorList>
            <person name="Zhu H."/>
            <person name="Lin W."/>
        </authorList>
    </citation>
    <scope>NUCLEOTIDE SEQUENCE</scope>
    <source>
        <strain evidence="2">821</strain>
    </source>
</reference>
<protein>
    <submittedName>
        <fullName evidence="2">Uncharacterized protein</fullName>
    </submittedName>
</protein>
<feature type="compositionally biased region" description="Basic and acidic residues" evidence="1">
    <location>
        <begin position="41"/>
        <end position="51"/>
    </location>
</feature>
<evidence type="ECO:0000313" key="3">
    <source>
        <dbReference type="Proteomes" id="UP000757232"/>
    </source>
</evidence>
<feature type="compositionally biased region" description="Low complexity" evidence="1">
    <location>
        <begin position="15"/>
        <end position="39"/>
    </location>
</feature>
<evidence type="ECO:0000256" key="1">
    <source>
        <dbReference type="SAM" id="MobiDB-lite"/>
    </source>
</evidence>
<proteinExistence type="predicted"/>
<name>A0A9Q5I030_SANBA</name>
<evidence type="ECO:0000313" key="2">
    <source>
        <dbReference type="EMBL" id="OCB89054.1"/>
    </source>
</evidence>
<dbReference type="Proteomes" id="UP000757232">
    <property type="component" value="Unassembled WGS sequence"/>
</dbReference>
<keyword evidence="3" id="KW-1185">Reference proteome</keyword>
<comment type="caution">
    <text evidence="2">The sequence shown here is derived from an EMBL/GenBank/DDBJ whole genome shotgun (WGS) entry which is preliminary data.</text>
</comment>